<reference evidence="2" key="1">
    <citation type="submission" date="2022-02" db="EMBL/GenBank/DDBJ databases">
        <title>Acinetobacter A3.8 sp. nov., isolated from Sediment (Zhairuo Island).</title>
        <authorList>
            <person name="Zheng K."/>
        </authorList>
    </citation>
    <scope>NUCLEOTIDE SEQUENCE</scope>
    <source>
        <strain evidence="2">A3.8</strain>
    </source>
</reference>
<dbReference type="RefSeq" id="WP_241572257.1">
    <property type="nucleotide sequence ID" value="NZ_JAKUML010000013.1"/>
</dbReference>
<dbReference type="InterPro" id="IPR017208">
    <property type="entry name" value="UCP037442_abhydr"/>
</dbReference>
<dbReference type="InterPro" id="IPR022742">
    <property type="entry name" value="Hydrolase_4"/>
</dbReference>
<proteinExistence type="predicted"/>
<dbReference type="InterPro" id="IPR029058">
    <property type="entry name" value="AB_hydrolase_fold"/>
</dbReference>
<dbReference type="Pfam" id="PF12146">
    <property type="entry name" value="Hydrolase_4"/>
    <property type="match status" value="1"/>
</dbReference>
<keyword evidence="2" id="KW-0378">Hydrolase</keyword>
<dbReference type="Proteomes" id="UP001139701">
    <property type="component" value="Unassembled WGS sequence"/>
</dbReference>
<dbReference type="AlphaFoldDB" id="A0A9X1WY17"/>
<evidence type="ECO:0000313" key="3">
    <source>
        <dbReference type="Proteomes" id="UP001139701"/>
    </source>
</evidence>
<accession>A0A9X1WY17</accession>
<sequence>MNAQTQFSLQAVDQQSLTFQALDNYALSGVRYRPKSQIIANMIIANATGVPQAFYRRFALYMAERGFQVFTFDYRGIAQSAPKNLKGFEMDYLDWGQLDLSGVIDQVAKDAAKDSIKTFLIGHSYGGQALGLVNNSQKLTACMTFGSGVGWKGYMPKVEAFKVSIIWNVVFPAMALRYGYVPWSKLKMGADLPLGVYQQWKQWCKYPNYFFDDPDMQYLHAQYAKVNTPIIAVTSIDDEWAMPISRDALHVHYKNAQLTNDDITPQQFGLKQIGHMGYFRQGAEQIWDHVMGQFQQYF</sequence>
<evidence type="ECO:0000313" key="2">
    <source>
        <dbReference type="EMBL" id="MCJ8147000.1"/>
    </source>
</evidence>
<organism evidence="2 3">
    <name type="scientific">Acinetobacter sedimenti</name>
    <dbReference type="NCBI Taxonomy" id="2919922"/>
    <lineage>
        <taxon>Bacteria</taxon>
        <taxon>Pseudomonadati</taxon>
        <taxon>Pseudomonadota</taxon>
        <taxon>Gammaproteobacteria</taxon>
        <taxon>Moraxellales</taxon>
        <taxon>Moraxellaceae</taxon>
        <taxon>Acinetobacter</taxon>
    </lineage>
</organism>
<keyword evidence="3" id="KW-1185">Reference proteome</keyword>
<dbReference type="Gene3D" id="3.40.50.1820">
    <property type="entry name" value="alpha/beta hydrolase"/>
    <property type="match status" value="1"/>
</dbReference>
<feature type="domain" description="Serine aminopeptidase S33" evidence="1">
    <location>
        <begin position="53"/>
        <end position="176"/>
    </location>
</feature>
<name>A0A9X1WY17_9GAMM</name>
<dbReference type="SUPFAM" id="SSF53474">
    <property type="entry name" value="alpha/beta-Hydrolases"/>
    <property type="match status" value="1"/>
</dbReference>
<evidence type="ECO:0000259" key="1">
    <source>
        <dbReference type="Pfam" id="PF12146"/>
    </source>
</evidence>
<protein>
    <submittedName>
        <fullName evidence="2">Alpha/beta fold hydrolase</fullName>
    </submittedName>
</protein>
<comment type="caution">
    <text evidence="2">The sequence shown here is derived from an EMBL/GenBank/DDBJ whole genome shotgun (WGS) entry which is preliminary data.</text>
</comment>
<dbReference type="GO" id="GO:0016787">
    <property type="term" value="F:hydrolase activity"/>
    <property type="evidence" value="ECO:0007669"/>
    <property type="project" value="UniProtKB-KW"/>
</dbReference>
<dbReference type="EMBL" id="JAKUML010000013">
    <property type="protein sequence ID" value="MCJ8147000.1"/>
    <property type="molecule type" value="Genomic_DNA"/>
</dbReference>
<gene>
    <name evidence="2" type="ORF">MKI79_08820</name>
</gene>
<dbReference type="PIRSF" id="PIRSF037442">
    <property type="entry name" value="UCP037442_abhydr"/>
    <property type="match status" value="1"/>
</dbReference>